<dbReference type="InterPro" id="IPR046492">
    <property type="entry name" value="DUF6585"/>
</dbReference>
<comment type="caution">
    <text evidence="1">The sequence shown here is derived from an EMBL/GenBank/DDBJ whole genome shotgun (WGS) entry which is preliminary data.</text>
</comment>
<dbReference type="Pfam" id="PF20226">
    <property type="entry name" value="DUF6585"/>
    <property type="match status" value="1"/>
</dbReference>
<sequence length="146" mass="16183">MIDKTPVNRPHVVRYDTTSVFRTSGTIYTLVDVAGERVVLHDEPEAGWGPEVRQAVTCAQLPRAVAALDAGERLTFGDIWLTREMTGSRKVSVRWSQVQRIEIRNGTVELSTAGKRHALGPASEIPNLFVFCAVVERIHRDFNGGV</sequence>
<evidence type="ECO:0000313" key="2">
    <source>
        <dbReference type="Proteomes" id="UP001500063"/>
    </source>
</evidence>
<proteinExistence type="predicted"/>
<organism evidence="1 2">
    <name type="scientific">Streptomyces blastmyceticus</name>
    <dbReference type="NCBI Taxonomy" id="68180"/>
    <lineage>
        <taxon>Bacteria</taxon>
        <taxon>Bacillati</taxon>
        <taxon>Actinomycetota</taxon>
        <taxon>Actinomycetes</taxon>
        <taxon>Kitasatosporales</taxon>
        <taxon>Streptomycetaceae</taxon>
        <taxon>Streptomyces</taxon>
    </lineage>
</organism>
<keyword evidence="2" id="KW-1185">Reference proteome</keyword>
<accession>A0ABN0WWJ2</accession>
<dbReference type="EMBL" id="BAAABW010000013">
    <property type="protein sequence ID" value="GAA0347653.1"/>
    <property type="molecule type" value="Genomic_DNA"/>
</dbReference>
<evidence type="ECO:0000313" key="1">
    <source>
        <dbReference type="EMBL" id="GAA0347653.1"/>
    </source>
</evidence>
<gene>
    <name evidence="1" type="ORF">GCM10010319_25330</name>
</gene>
<reference evidence="1 2" key="1">
    <citation type="journal article" date="2019" name="Int. J. Syst. Evol. Microbiol.">
        <title>The Global Catalogue of Microorganisms (GCM) 10K type strain sequencing project: providing services to taxonomists for standard genome sequencing and annotation.</title>
        <authorList>
            <consortium name="The Broad Institute Genomics Platform"/>
            <consortium name="The Broad Institute Genome Sequencing Center for Infectious Disease"/>
            <person name="Wu L."/>
            <person name="Ma J."/>
        </authorList>
    </citation>
    <scope>NUCLEOTIDE SEQUENCE [LARGE SCALE GENOMIC DNA]</scope>
    <source>
        <strain evidence="1 2">JCM 4565</strain>
    </source>
</reference>
<protein>
    <submittedName>
        <fullName evidence="1">Uncharacterized protein</fullName>
    </submittedName>
</protein>
<dbReference type="RefSeq" id="WP_344117863.1">
    <property type="nucleotide sequence ID" value="NZ_BAAABW010000013.1"/>
</dbReference>
<dbReference type="Proteomes" id="UP001500063">
    <property type="component" value="Unassembled WGS sequence"/>
</dbReference>
<name>A0ABN0WWJ2_9ACTN</name>